<dbReference type="Gene3D" id="1.10.1740.10">
    <property type="match status" value="1"/>
</dbReference>
<evidence type="ECO:0000256" key="1">
    <source>
        <dbReference type="SAM" id="MobiDB-lite"/>
    </source>
</evidence>
<evidence type="ECO:0000313" key="2">
    <source>
        <dbReference type="EMBL" id="MBB4762104.1"/>
    </source>
</evidence>
<organism evidence="2 3">
    <name type="scientific">Actinoplanes digitatis</name>
    <dbReference type="NCBI Taxonomy" id="1868"/>
    <lineage>
        <taxon>Bacteria</taxon>
        <taxon>Bacillati</taxon>
        <taxon>Actinomycetota</taxon>
        <taxon>Actinomycetes</taxon>
        <taxon>Micromonosporales</taxon>
        <taxon>Micromonosporaceae</taxon>
        <taxon>Actinoplanes</taxon>
    </lineage>
</organism>
<protein>
    <recommendedName>
        <fullName evidence="4">RNA polymerase sigma-70 region 2 domain-containing protein</fullName>
    </recommendedName>
</protein>
<keyword evidence="3" id="KW-1185">Reference proteome</keyword>
<dbReference type="AlphaFoldDB" id="A0A7W7HWM6"/>
<evidence type="ECO:0000313" key="3">
    <source>
        <dbReference type="Proteomes" id="UP000578112"/>
    </source>
</evidence>
<gene>
    <name evidence="2" type="ORF">BJ971_002660</name>
</gene>
<name>A0A7W7HWM6_9ACTN</name>
<dbReference type="Proteomes" id="UP000578112">
    <property type="component" value="Unassembled WGS sequence"/>
</dbReference>
<dbReference type="RefSeq" id="WP_184992986.1">
    <property type="nucleotide sequence ID" value="NZ_BOMK01000057.1"/>
</dbReference>
<comment type="caution">
    <text evidence="2">The sequence shown here is derived from an EMBL/GenBank/DDBJ whole genome shotgun (WGS) entry which is preliminary data.</text>
</comment>
<dbReference type="GO" id="GO:0006352">
    <property type="term" value="P:DNA-templated transcription initiation"/>
    <property type="evidence" value="ECO:0007669"/>
    <property type="project" value="InterPro"/>
</dbReference>
<dbReference type="InterPro" id="IPR013325">
    <property type="entry name" value="RNA_pol_sigma_r2"/>
</dbReference>
<dbReference type="EMBL" id="JACHNH010000001">
    <property type="protein sequence ID" value="MBB4762104.1"/>
    <property type="molecule type" value="Genomic_DNA"/>
</dbReference>
<sequence>MTEVVFLTEYRREPTRLLMLLRRSAADDRDAFTRLYHALSPDVYATVHAALGDDRVNEVTAATFLEAWHSADLHTAPGTDVAGWIIGIAARRAEEQDEPAEQWDGPGAGASHPSHASCSPREMLAGLLKRRTMRRSPFRRG</sequence>
<accession>A0A7W7HWM6</accession>
<dbReference type="SUPFAM" id="SSF88946">
    <property type="entry name" value="Sigma2 domain of RNA polymerase sigma factors"/>
    <property type="match status" value="1"/>
</dbReference>
<evidence type="ECO:0008006" key="4">
    <source>
        <dbReference type="Google" id="ProtNLM"/>
    </source>
</evidence>
<reference evidence="2 3" key="1">
    <citation type="submission" date="2020-08" db="EMBL/GenBank/DDBJ databases">
        <title>Sequencing the genomes of 1000 actinobacteria strains.</title>
        <authorList>
            <person name="Klenk H.-P."/>
        </authorList>
    </citation>
    <scope>NUCLEOTIDE SEQUENCE [LARGE SCALE GENOMIC DNA]</scope>
    <source>
        <strain evidence="2 3">DSM 43149</strain>
    </source>
</reference>
<proteinExistence type="predicted"/>
<feature type="region of interest" description="Disordered" evidence="1">
    <location>
        <begin position="93"/>
        <end position="122"/>
    </location>
</feature>
<dbReference type="GO" id="GO:0003700">
    <property type="term" value="F:DNA-binding transcription factor activity"/>
    <property type="evidence" value="ECO:0007669"/>
    <property type="project" value="InterPro"/>
</dbReference>